<evidence type="ECO:0000313" key="2">
    <source>
        <dbReference type="Proteomes" id="UP000070383"/>
    </source>
</evidence>
<name>A0A133KAW0_9FIRM</name>
<protein>
    <submittedName>
        <fullName evidence="1">Uncharacterized protein</fullName>
    </submittedName>
</protein>
<keyword evidence="2" id="KW-1185">Reference proteome</keyword>
<proteinExistence type="predicted"/>
<organism evidence="1 2">
    <name type="scientific">Anaerococcus tetradius</name>
    <dbReference type="NCBI Taxonomy" id="33036"/>
    <lineage>
        <taxon>Bacteria</taxon>
        <taxon>Bacillati</taxon>
        <taxon>Bacillota</taxon>
        <taxon>Tissierellia</taxon>
        <taxon>Tissierellales</taxon>
        <taxon>Peptoniphilaceae</taxon>
        <taxon>Anaerococcus</taxon>
    </lineage>
</organism>
<evidence type="ECO:0000313" key="1">
    <source>
        <dbReference type="EMBL" id="KWZ76701.1"/>
    </source>
</evidence>
<sequence length="205" mass="24133">MYKKGFGNIPNKDKIINYLEEAYKARPGRWIARLFLVGKTAEAMAEDLGLDKDLAFACGALGKIGLMKSNDKDFLYGYKILRDEAYFFPARLALSQAFAIKDLGLYENLYKLDDKEKKFLENFFYKFSYTDYDLLVQYLYMIFSDEYIGLSRGMDLYLGYDNDKLRQRYIDLEAYFKGKLGQDIELYLPKIKKSKFPYKLFVKED</sequence>
<gene>
    <name evidence="1" type="ORF">HMPREF3200_01654</name>
</gene>
<accession>A0A133KAW0</accession>
<dbReference type="STRING" id="33036.HMPREF3200_01654"/>
<dbReference type="EMBL" id="LRPM01000071">
    <property type="protein sequence ID" value="KWZ76701.1"/>
    <property type="molecule type" value="Genomic_DNA"/>
</dbReference>
<dbReference type="Proteomes" id="UP000070383">
    <property type="component" value="Unassembled WGS sequence"/>
</dbReference>
<dbReference type="OrthoDB" id="9794480at2"/>
<comment type="caution">
    <text evidence="1">The sequence shown here is derived from an EMBL/GenBank/DDBJ whole genome shotgun (WGS) entry which is preliminary data.</text>
</comment>
<dbReference type="RefSeq" id="WP_060929803.1">
    <property type="nucleotide sequence ID" value="NZ_CAMUDP010000015.1"/>
</dbReference>
<dbReference type="AlphaFoldDB" id="A0A133KAW0"/>
<reference evidence="2" key="1">
    <citation type="submission" date="2016-01" db="EMBL/GenBank/DDBJ databases">
        <authorList>
            <person name="Mitreva M."/>
            <person name="Pepin K.H."/>
            <person name="Mihindukulasuriya K.A."/>
            <person name="Fulton R."/>
            <person name="Fronick C."/>
            <person name="O'Laughlin M."/>
            <person name="Miner T."/>
            <person name="Herter B."/>
            <person name="Rosa B.A."/>
            <person name="Cordes M."/>
            <person name="Tomlinson C."/>
            <person name="Wollam A."/>
            <person name="Palsikar V.B."/>
            <person name="Mardis E.R."/>
            <person name="Wilson R.K."/>
        </authorList>
    </citation>
    <scope>NUCLEOTIDE SEQUENCE [LARGE SCALE GENOMIC DNA]</scope>
    <source>
        <strain evidence="2">MJR8151</strain>
    </source>
</reference>
<dbReference type="PATRIC" id="fig|33036.3.peg.1636"/>